<dbReference type="CDD" id="cd09727">
    <property type="entry name" value="Cas6_I-E"/>
    <property type="match status" value="1"/>
</dbReference>
<dbReference type="Gene3D" id="3.30.70.1200">
    <property type="entry name" value="Crispr-associated protein, domain 1"/>
    <property type="match status" value="1"/>
</dbReference>
<proteinExistence type="predicted"/>
<dbReference type="AlphaFoldDB" id="A0A0W8GA60"/>
<reference evidence="1" key="1">
    <citation type="journal article" date="2015" name="Proc. Natl. Acad. Sci. U.S.A.">
        <title>Networks of energetic and metabolic interactions define dynamics in microbial communities.</title>
        <authorList>
            <person name="Embree M."/>
            <person name="Liu J.K."/>
            <person name="Al-Bassam M.M."/>
            <person name="Zengler K."/>
        </authorList>
    </citation>
    <scope>NUCLEOTIDE SEQUENCE</scope>
</reference>
<protein>
    <submittedName>
        <fullName evidence="1">Crispr-associated protein, cse3 family</fullName>
    </submittedName>
</protein>
<dbReference type="SMART" id="SM01101">
    <property type="entry name" value="CRISPR_assoc"/>
    <property type="match status" value="1"/>
</dbReference>
<accession>A0A0W8GA60</accession>
<name>A0A0W8GA60_9ZZZZ</name>
<dbReference type="NCBIfam" id="TIGR01907">
    <property type="entry name" value="casE_Cse3"/>
    <property type="match status" value="1"/>
</dbReference>
<dbReference type="EMBL" id="LNQE01000010">
    <property type="protein sequence ID" value="KUG30016.1"/>
    <property type="molecule type" value="Genomic_DNA"/>
</dbReference>
<dbReference type="Pfam" id="PF08798">
    <property type="entry name" value="CRISPR_assoc"/>
    <property type="match status" value="1"/>
</dbReference>
<dbReference type="Gene3D" id="3.30.70.1210">
    <property type="entry name" value="Crispr-associated protein, domain 2"/>
    <property type="match status" value="1"/>
</dbReference>
<dbReference type="InterPro" id="IPR010179">
    <property type="entry name" value="CRISPR-assoc_prot_Cse3"/>
</dbReference>
<dbReference type="SUPFAM" id="SSF117987">
    <property type="entry name" value="CRISPR-associated protein"/>
    <property type="match status" value="2"/>
</dbReference>
<sequence length="223" mass="24852">MFMSHMTLSPTMAGKLLFEGEYAVHQAVWKLFADHPDRFRDFLYRHDMQRGGLVVHAVSMRPPRPDGGPWVIATKPYTPDLRRGDRLRFTLRVNPVRTKHAGPETRGKRVDVIMDHKTRLKADNVPPDRRPTESAMAQNLGCAWLLRRADGLGLAIEEDTLLAHSYTTLRFSKPAAQTKIQIATLDFEGFATVADPDKALAAMTHGVGPAKGFGCGLILARRA</sequence>
<comment type="caution">
    <text evidence="1">The sequence shown here is derived from an EMBL/GenBank/DDBJ whole genome shotgun (WGS) entry which is preliminary data.</text>
</comment>
<organism evidence="1">
    <name type="scientific">hydrocarbon metagenome</name>
    <dbReference type="NCBI Taxonomy" id="938273"/>
    <lineage>
        <taxon>unclassified sequences</taxon>
        <taxon>metagenomes</taxon>
        <taxon>ecological metagenomes</taxon>
    </lineage>
</organism>
<evidence type="ECO:0000313" key="1">
    <source>
        <dbReference type="EMBL" id="KUG30016.1"/>
    </source>
</evidence>
<gene>
    <name evidence="1" type="ORF">ASZ90_000082</name>
</gene>